<keyword evidence="2" id="KW-1185">Reference proteome</keyword>
<evidence type="ECO:0000313" key="1">
    <source>
        <dbReference type="EnsemblMetazoa" id="MESCA003207-PA"/>
    </source>
</evidence>
<name>T1GID4_MEGSC</name>
<dbReference type="Proteomes" id="UP000015102">
    <property type="component" value="Unassembled WGS sequence"/>
</dbReference>
<dbReference type="EMBL" id="CAQQ02041050">
    <property type="status" value="NOT_ANNOTATED_CDS"/>
    <property type="molecule type" value="Genomic_DNA"/>
</dbReference>
<evidence type="ECO:0000313" key="2">
    <source>
        <dbReference type="Proteomes" id="UP000015102"/>
    </source>
</evidence>
<organism evidence="1 2">
    <name type="scientific">Megaselia scalaris</name>
    <name type="common">Humpbacked fly</name>
    <name type="synonym">Phora scalaris</name>
    <dbReference type="NCBI Taxonomy" id="36166"/>
    <lineage>
        <taxon>Eukaryota</taxon>
        <taxon>Metazoa</taxon>
        <taxon>Ecdysozoa</taxon>
        <taxon>Arthropoda</taxon>
        <taxon>Hexapoda</taxon>
        <taxon>Insecta</taxon>
        <taxon>Pterygota</taxon>
        <taxon>Neoptera</taxon>
        <taxon>Endopterygota</taxon>
        <taxon>Diptera</taxon>
        <taxon>Brachycera</taxon>
        <taxon>Muscomorpha</taxon>
        <taxon>Platypezoidea</taxon>
        <taxon>Phoridae</taxon>
        <taxon>Megaseliini</taxon>
        <taxon>Megaselia</taxon>
    </lineage>
</organism>
<dbReference type="HOGENOM" id="CLU_2161257_0_0_1"/>
<reference evidence="1" key="2">
    <citation type="submission" date="2015-06" db="UniProtKB">
        <authorList>
            <consortium name="EnsemblMetazoa"/>
        </authorList>
    </citation>
    <scope>IDENTIFICATION</scope>
</reference>
<reference evidence="2" key="1">
    <citation type="submission" date="2013-02" db="EMBL/GenBank/DDBJ databases">
        <authorList>
            <person name="Hughes D."/>
        </authorList>
    </citation>
    <scope>NUCLEOTIDE SEQUENCE</scope>
    <source>
        <strain>Durham</strain>
        <strain evidence="2">NC isolate 2 -- Noor lab</strain>
    </source>
</reference>
<protein>
    <submittedName>
        <fullName evidence="1">Uncharacterized protein</fullName>
    </submittedName>
</protein>
<dbReference type="EMBL" id="CAQQ02041049">
    <property type="status" value="NOT_ANNOTATED_CDS"/>
    <property type="molecule type" value="Genomic_DNA"/>
</dbReference>
<proteinExistence type="predicted"/>
<dbReference type="EnsemblMetazoa" id="MESCA003207-RA">
    <property type="protein sequence ID" value="MESCA003207-PA"/>
    <property type="gene ID" value="MESCA003207"/>
</dbReference>
<accession>T1GID4</accession>
<sequence>MSEHCKLSPNNYFILFSILPRRDYDVLDEVKFVLLPDIITRSSGLVWNPGRESRTKHIRSILLSYIARCTYVHICSVQYWRTVTVRDLYRPPLHGKLHRRNYRVYPIIQKI</sequence>
<dbReference type="AlphaFoldDB" id="T1GID4"/>